<feature type="transmembrane region" description="Helical" evidence="1">
    <location>
        <begin position="59"/>
        <end position="81"/>
    </location>
</feature>
<feature type="transmembrane region" description="Helical" evidence="1">
    <location>
        <begin position="24"/>
        <end position="47"/>
    </location>
</feature>
<keyword evidence="1" id="KW-0812">Transmembrane</keyword>
<evidence type="ECO:0000313" key="3">
    <source>
        <dbReference type="Proteomes" id="UP000234462"/>
    </source>
</evidence>
<reference evidence="3" key="1">
    <citation type="submission" date="2017-03" db="EMBL/GenBank/DDBJ databases">
        <authorList>
            <person name="Monnet C."/>
        </authorList>
    </citation>
    <scope>NUCLEOTIDE SEQUENCE [LARGE SCALE GENOMIC DNA]</scope>
    <source>
        <strain evidence="3">SJ5-8</strain>
    </source>
</reference>
<organism evidence="2 3">
    <name type="scientific">Brevibacterium jeotgali</name>
    <dbReference type="NCBI Taxonomy" id="1262550"/>
    <lineage>
        <taxon>Bacteria</taxon>
        <taxon>Bacillati</taxon>
        <taxon>Actinomycetota</taxon>
        <taxon>Actinomycetes</taxon>
        <taxon>Micrococcales</taxon>
        <taxon>Brevibacteriaceae</taxon>
        <taxon>Brevibacterium</taxon>
    </lineage>
</organism>
<evidence type="ECO:0000313" key="2">
    <source>
        <dbReference type="EMBL" id="SMY12723.1"/>
    </source>
</evidence>
<gene>
    <name evidence="2" type="ORF">BJEO58_02326</name>
</gene>
<dbReference type="OrthoDB" id="4804482at2"/>
<accession>A0A2H1L8L0</accession>
<dbReference type="Proteomes" id="UP000234462">
    <property type="component" value="Unassembled WGS sequence"/>
</dbReference>
<feature type="transmembrane region" description="Helical" evidence="1">
    <location>
        <begin position="101"/>
        <end position="128"/>
    </location>
</feature>
<keyword evidence="1" id="KW-1133">Transmembrane helix</keyword>
<dbReference type="EMBL" id="FXZM01000011">
    <property type="protein sequence ID" value="SMY12723.1"/>
    <property type="molecule type" value="Genomic_DNA"/>
</dbReference>
<name>A0A2H1L8L0_9MICO</name>
<evidence type="ECO:0000256" key="1">
    <source>
        <dbReference type="SAM" id="Phobius"/>
    </source>
</evidence>
<keyword evidence="1" id="KW-0472">Membrane</keyword>
<keyword evidence="3" id="KW-1185">Reference proteome</keyword>
<dbReference type="RefSeq" id="WP_101589648.1">
    <property type="nucleotide sequence ID" value="NZ_FXZM01000011.1"/>
</dbReference>
<sequence length="157" mass="16260">MTGAASSSQAAQAPDALPRRPGPLFVVMGAVLLEALVLLGSAGAFLVMSGTGGELGTSLIALCVMFAILGIGLLVVVRSLWLMHRWSRPATIAWQLLQALFGISTFGGGPLLAAAAIVPAVICVVALFTPSVIRAFDLAIAYYIAHPSEPAPPPKRW</sequence>
<protein>
    <submittedName>
        <fullName evidence="2">Uncharacterized protein</fullName>
    </submittedName>
</protein>
<proteinExistence type="predicted"/>
<dbReference type="AlphaFoldDB" id="A0A2H1L8L0"/>